<evidence type="ECO:0000256" key="2">
    <source>
        <dbReference type="ARBA" id="ARBA00023015"/>
    </source>
</evidence>
<evidence type="ECO:0000256" key="3">
    <source>
        <dbReference type="ARBA" id="ARBA00023125"/>
    </source>
</evidence>
<dbReference type="PROSITE" id="PS50931">
    <property type="entry name" value="HTH_LYSR"/>
    <property type="match status" value="1"/>
</dbReference>
<keyword evidence="4" id="KW-0804">Transcription</keyword>
<dbReference type="InterPro" id="IPR050389">
    <property type="entry name" value="LysR-type_TF"/>
</dbReference>
<feature type="compositionally biased region" description="Basic residues" evidence="5">
    <location>
        <begin position="27"/>
        <end position="37"/>
    </location>
</feature>
<dbReference type="Pfam" id="PF00126">
    <property type="entry name" value="HTH_1"/>
    <property type="match status" value="1"/>
</dbReference>
<dbReference type="PANTHER" id="PTHR30118">
    <property type="entry name" value="HTH-TYPE TRANSCRIPTIONAL REGULATOR LEUO-RELATED"/>
    <property type="match status" value="1"/>
</dbReference>
<proteinExistence type="inferred from homology"/>
<protein>
    <submittedName>
        <fullName evidence="7">LysR family transcriptional regulator</fullName>
    </submittedName>
</protein>
<dbReference type="Proteomes" id="UP001430396">
    <property type="component" value="Unassembled WGS sequence"/>
</dbReference>
<accession>A0ABS8NQ16</accession>
<dbReference type="Gene3D" id="1.10.10.10">
    <property type="entry name" value="Winged helix-like DNA-binding domain superfamily/Winged helix DNA-binding domain"/>
    <property type="match status" value="1"/>
</dbReference>
<sequence>MRKVRRAHRPGGPQSAEGLRCDLRRPQSGRRGGRRLHLSQSAVSHALSRLRMVMGDDMFVRTGKGMLPTARATAVAAELRDCLRRLEAVMGAERFDPATTTRRFVFAANDYLTATLMAPLLRALRQAAPNLDIAILPSTRLDLAEQIDLGRIDLAIGIFAQVPERMTLTHLIAQGEALLLHEQHPAAGRQPTLHDLATYPLAVVSVGGREEGAVDGFILERGLARHSEMFDRHALEAALAGIGARPRLCVTLPHALAIPTLLPGSDMIAIVPQSLAHACVEDARLQMYPSPYPTTNVATSAVWHQRNHHDPLHLWIRGMLASTVDARQL</sequence>
<dbReference type="SUPFAM" id="SSF46785">
    <property type="entry name" value="Winged helix' DNA-binding domain"/>
    <property type="match status" value="1"/>
</dbReference>
<reference evidence="7" key="1">
    <citation type="submission" date="2021-02" db="EMBL/GenBank/DDBJ databases">
        <title>Copper resistance gene diversity in local Xanthomonas species at agrochemical polluted sites in Trinidad, Trinidad and Tobago.</title>
        <authorList>
            <person name="Ramnarine S.D.B.J."/>
            <person name="Ramsubhag A."/>
            <person name="Jayaraman J."/>
        </authorList>
    </citation>
    <scope>NUCLEOTIDE SEQUENCE</scope>
    <source>
        <strain evidence="7">CaNP6A</strain>
    </source>
</reference>
<evidence type="ECO:0000313" key="7">
    <source>
        <dbReference type="EMBL" id="MCD0265170.1"/>
    </source>
</evidence>
<dbReference type="PANTHER" id="PTHR30118:SF15">
    <property type="entry name" value="TRANSCRIPTIONAL REGULATORY PROTEIN"/>
    <property type="match status" value="1"/>
</dbReference>
<evidence type="ECO:0000256" key="4">
    <source>
        <dbReference type="ARBA" id="ARBA00023163"/>
    </source>
</evidence>
<comment type="caution">
    <text evidence="7">The sequence shown here is derived from an EMBL/GenBank/DDBJ whole genome shotgun (WGS) entry which is preliminary data.</text>
</comment>
<dbReference type="SUPFAM" id="SSF53850">
    <property type="entry name" value="Periplasmic binding protein-like II"/>
    <property type="match status" value="1"/>
</dbReference>
<feature type="domain" description="HTH lysR-type" evidence="6">
    <location>
        <begin position="30"/>
        <end position="69"/>
    </location>
</feature>
<organism evidence="7 8">
    <name type="scientific">Xanthomonas melonis</name>
    <dbReference type="NCBI Taxonomy" id="56456"/>
    <lineage>
        <taxon>Bacteria</taxon>
        <taxon>Pseudomonadati</taxon>
        <taxon>Pseudomonadota</taxon>
        <taxon>Gammaproteobacteria</taxon>
        <taxon>Lysobacterales</taxon>
        <taxon>Lysobacteraceae</taxon>
        <taxon>Xanthomonas</taxon>
    </lineage>
</organism>
<feature type="region of interest" description="Disordered" evidence="5">
    <location>
        <begin position="1"/>
        <end position="38"/>
    </location>
</feature>
<dbReference type="EMBL" id="JAFFQI010000168">
    <property type="protein sequence ID" value="MCD0265170.1"/>
    <property type="molecule type" value="Genomic_DNA"/>
</dbReference>
<evidence type="ECO:0000256" key="1">
    <source>
        <dbReference type="ARBA" id="ARBA00009437"/>
    </source>
</evidence>
<evidence type="ECO:0000256" key="5">
    <source>
        <dbReference type="SAM" id="MobiDB-lite"/>
    </source>
</evidence>
<evidence type="ECO:0000313" key="8">
    <source>
        <dbReference type="Proteomes" id="UP001430396"/>
    </source>
</evidence>
<dbReference type="Gene3D" id="3.40.190.10">
    <property type="entry name" value="Periplasmic binding protein-like II"/>
    <property type="match status" value="2"/>
</dbReference>
<keyword evidence="8" id="KW-1185">Reference proteome</keyword>
<dbReference type="Pfam" id="PF03466">
    <property type="entry name" value="LysR_substrate"/>
    <property type="match status" value="2"/>
</dbReference>
<dbReference type="InterPro" id="IPR005119">
    <property type="entry name" value="LysR_subst-bd"/>
</dbReference>
<comment type="similarity">
    <text evidence="1">Belongs to the LysR transcriptional regulatory family.</text>
</comment>
<keyword evidence="3" id="KW-0238">DNA-binding</keyword>
<dbReference type="InterPro" id="IPR036388">
    <property type="entry name" value="WH-like_DNA-bd_sf"/>
</dbReference>
<dbReference type="InterPro" id="IPR036390">
    <property type="entry name" value="WH_DNA-bd_sf"/>
</dbReference>
<gene>
    <name evidence="7" type="ORF">JWH11_01680</name>
</gene>
<name>A0ABS8NQ16_9XANT</name>
<keyword evidence="2" id="KW-0805">Transcription regulation</keyword>
<dbReference type="InterPro" id="IPR000847">
    <property type="entry name" value="LysR_HTH_N"/>
</dbReference>
<evidence type="ECO:0000259" key="6">
    <source>
        <dbReference type="PROSITE" id="PS50931"/>
    </source>
</evidence>